<name>A0A0S1XDR6_THEBA</name>
<dbReference type="CDD" id="cd02205">
    <property type="entry name" value="CBS_pair_SF"/>
    <property type="match status" value="1"/>
</dbReference>
<organism evidence="4 5">
    <name type="scientific">Thermococcus barophilus</name>
    <dbReference type="NCBI Taxonomy" id="55802"/>
    <lineage>
        <taxon>Archaea</taxon>
        <taxon>Methanobacteriati</taxon>
        <taxon>Methanobacteriota</taxon>
        <taxon>Thermococci</taxon>
        <taxon>Thermococcales</taxon>
        <taxon>Thermococcaceae</taxon>
        <taxon>Thermococcus</taxon>
    </lineage>
</organism>
<keyword evidence="1 2" id="KW-0129">CBS domain</keyword>
<dbReference type="AlphaFoldDB" id="A0A0S1XDR6"/>
<dbReference type="Proteomes" id="UP000066042">
    <property type="component" value="Chromosome"/>
</dbReference>
<dbReference type="InterPro" id="IPR051257">
    <property type="entry name" value="Diverse_CBS-Domain"/>
</dbReference>
<evidence type="ECO:0000313" key="4">
    <source>
        <dbReference type="EMBL" id="ALM75909.1"/>
    </source>
</evidence>
<dbReference type="Gene3D" id="3.10.580.10">
    <property type="entry name" value="CBS-domain"/>
    <property type="match status" value="1"/>
</dbReference>
<sequence length="159" mass="18204">MSALPEDKEKPKLNVFKISKMPIKLAMERNFLRLSPEDKIERLIKELEHETCAVVTDDKGKLLGFISIDEIIGLIIPPSDYILVGLDAIKEAHFDWDRPVREIMNTRPITLDPNDSLSYALEMMLETGVRQFPIVDKNKIVVGTFSAQNVIRLLRIFAR</sequence>
<dbReference type="SUPFAM" id="SSF54631">
    <property type="entry name" value="CBS-domain pair"/>
    <property type="match status" value="1"/>
</dbReference>
<dbReference type="STRING" id="55802.TBCH5v1_2006"/>
<evidence type="ECO:0000313" key="5">
    <source>
        <dbReference type="Proteomes" id="UP000066042"/>
    </source>
</evidence>
<dbReference type="SMART" id="SM00116">
    <property type="entry name" value="CBS"/>
    <property type="match status" value="2"/>
</dbReference>
<accession>A0A0S1XDR6</accession>
<protein>
    <recommendedName>
        <fullName evidence="3">CBS domain-containing protein</fullName>
    </recommendedName>
</protein>
<dbReference type="PANTHER" id="PTHR43080">
    <property type="entry name" value="CBS DOMAIN-CONTAINING PROTEIN CBSX3, MITOCHONDRIAL"/>
    <property type="match status" value="1"/>
</dbReference>
<dbReference type="PANTHER" id="PTHR43080:SF2">
    <property type="entry name" value="CBS DOMAIN-CONTAINING PROTEIN"/>
    <property type="match status" value="1"/>
</dbReference>
<evidence type="ECO:0000256" key="2">
    <source>
        <dbReference type="PROSITE-ProRule" id="PRU00703"/>
    </source>
</evidence>
<dbReference type="EMBL" id="CP013050">
    <property type="protein sequence ID" value="ALM75909.1"/>
    <property type="molecule type" value="Genomic_DNA"/>
</dbReference>
<dbReference type="Pfam" id="PF00571">
    <property type="entry name" value="CBS"/>
    <property type="match status" value="2"/>
</dbReference>
<feature type="domain" description="CBS" evidence="3">
    <location>
        <begin position="104"/>
        <end position="159"/>
    </location>
</feature>
<reference evidence="4 5" key="1">
    <citation type="journal article" date="2016" name="Genome Announc.">
        <title>Complete genome sequence of the hyperthermophilic and piezophilic archaeon Thermococcus barophilus Ch5, capable of growth at the expense of hydrogenogenesis from carbon monoxide and formate.</title>
        <authorList>
            <person name="Oger P."/>
            <person name="Sokolova T.G."/>
            <person name="Kozhevnikova D.A."/>
            <person name="Taranov E.A."/>
            <person name="Vannier P."/>
            <person name="Lee H.S."/>
            <person name="Kwon K.K."/>
            <person name="Kang S.G."/>
            <person name="Lee J.H."/>
            <person name="Bonch-Osmolovskaya E.A."/>
            <person name="Lebedinsky A.V."/>
        </authorList>
    </citation>
    <scope>NUCLEOTIDE SEQUENCE [LARGE SCALE GENOMIC DNA]</scope>
    <source>
        <strain evidence="5">Ch5</strain>
    </source>
</reference>
<proteinExistence type="predicted"/>
<gene>
    <name evidence="4" type="ORF">TBCH5v1_2006</name>
</gene>
<evidence type="ECO:0000259" key="3">
    <source>
        <dbReference type="PROSITE" id="PS51371"/>
    </source>
</evidence>
<dbReference type="InterPro" id="IPR000644">
    <property type="entry name" value="CBS_dom"/>
</dbReference>
<evidence type="ECO:0000256" key="1">
    <source>
        <dbReference type="ARBA" id="ARBA00023122"/>
    </source>
</evidence>
<dbReference type="PATRIC" id="fig|55802.8.peg.1986"/>
<dbReference type="PROSITE" id="PS51371">
    <property type="entry name" value="CBS"/>
    <property type="match status" value="1"/>
</dbReference>
<dbReference type="InterPro" id="IPR046342">
    <property type="entry name" value="CBS_dom_sf"/>
</dbReference>